<accession>A0AA48M409</accession>
<dbReference type="EMBL" id="OY288114">
    <property type="protein sequence ID" value="CAJ0869879.1"/>
    <property type="molecule type" value="Genomic_DNA"/>
</dbReference>
<proteinExistence type="predicted"/>
<sequence>MTAPRKNALLIALYLAAGTILAALLFRESRRDRFGDCMSIGAFSKEACEEYARE</sequence>
<gene>
    <name evidence="1" type="ORF">AMST5_02178</name>
</gene>
<reference evidence="1" key="1">
    <citation type="submission" date="2023-07" db="EMBL/GenBank/DDBJ databases">
        <authorList>
            <person name="Pelsma A.J. K."/>
        </authorList>
    </citation>
    <scope>NUCLEOTIDE SEQUENCE</scope>
</reference>
<name>A0AA48M409_9ZZZZ</name>
<organism evidence="1">
    <name type="scientific">freshwater sediment metagenome</name>
    <dbReference type="NCBI Taxonomy" id="556182"/>
    <lineage>
        <taxon>unclassified sequences</taxon>
        <taxon>metagenomes</taxon>
        <taxon>ecological metagenomes</taxon>
    </lineage>
</organism>
<protein>
    <submittedName>
        <fullName evidence="1">Uncharacterized protein</fullName>
    </submittedName>
</protein>
<evidence type="ECO:0000313" key="1">
    <source>
        <dbReference type="EMBL" id="CAJ0869879.1"/>
    </source>
</evidence>
<dbReference type="AlphaFoldDB" id="A0AA48M409"/>